<protein>
    <submittedName>
        <fullName evidence="5">Alpha/beta hydrolase</fullName>
    </submittedName>
</protein>
<dbReference type="Pfam" id="PF03403">
    <property type="entry name" value="PAF-AH_p_II"/>
    <property type="match status" value="2"/>
</dbReference>
<evidence type="ECO:0000256" key="4">
    <source>
        <dbReference type="SAM" id="SignalP"/>
    </source>
</evidence>
<keyword evidence="6" id="KW-1185">Reference proteome</keyword>
<comment type="caution">
    <text evidence="5">The sequence shown here is derived from an EMBL/GenBank/DDBJ whole genome shotgun (WGS) entry which is preliminary data.</text>
</comment>
<feature type="chain" id="PRO_5047485826" evidence="4">
    <location>
        <begin position="30"/>
        <end position="446"/>
    </location>
</feature>
<sequence length="446" mass="47027">MVMTIRRTALVAALTLTVAVPLAAGTALAAPPAGDSTSASSASRAAAPVRPGTAPAAALPGAFLKGAAPSAVPAPSTVSAPRGARAEAADVSLRLPLPTGRYAIGRDTLHLVDHSRPDPWVPEAGARELMVDLFYPARPGTGSPAAYTSTEEARALLESRGLEGVIPAEAVGRAVTHGRTGARPVGGKHPLVVLSPGFTVSRYTLTLLAEELASRGYVVATVDHAYETVGTLFPGEAPGDPDRLLTCVACEKYPETGLEPVAEGRAEDVSFVLDRLTGRHPAWRHARLIDTRRIGMAGHSIGGNTAARTMVTDRRVRAGVNMDGTFFSEIPADGLGGRPFMMLGTDDETHRPGGADESWLRAWQRLDGWKRWLTVTGSGHFTFTDLPFFAEQLGLPDPEAPLSGTRPAQITRGYVAAFFDQHLRGIPQPLLSGPTAENPEVKFNNP</sequence>
<dbReference type="Gene3D" id="3.40.50.1820">
    <property type="entry name" value="alpha/beta hydrolase"/>
    <property type="match status" value="1"/>
</dbReference>
<dbReference type="PANTHER" id="PTHR10272:SF0">
    <property type="entry name" value="PLATELET-ACTIVATING FACTOR ACETYLHYDROLASE"/>
    <property type="match status" value="1"/>
</dbReference>
<evidence type="ECO:0000313" key="5">
    <source>
        <dbReference type="EMBL" id="MBH5335587.1"/>
    </source>
</evidence>
<reference evidence="5 6" key="1">
    <citation type="submission" date="2020-09" db="EMBL/GenBank/DDBJ databases">
        <title>Biosynthesis of the nuclear factor of activated T cells inhibitor NFAT-133 and its congeners in Streptomyces pactum.</title>
        <authorList>
            <person name="Zhou W."/>
            <person name="Posri P."/>
            <person name="Abugrain M.E."/>
            <person name="Weisberg A.J."/>
            <person name="Chang J.H."/>
            <person name="Mahmud T."/>
        </authorList>
    </citation>
    <scope>NUCLEOTIDE SEQUENCE [LARGE SCALE GENOMIC DNA]</scope>
    <source>
        <strain evidence="5 6">ATCC 27456</strain>
    </source>
</reference>
<keyword evidence="4" id="KW-0732">Signal</keyword>
<gene>
    <name evidence="5" type="ORF">IHE55_12570</name>
</gene>
<proteinExistence type="predicted"/>
<dbReference type="GO" id="GO:0016787">
    <property type="term" value="F:hydrolase activity"/>
    <property type="evidence" value="ECO:0007669"/>
    <property type="project" value="UniProtKB-KW"/>
</dbReference>
<accession>A0ABS0NK67</accession>
<organism evidence="5 6">
    <name type="scientific">Streptomyces pactum</name>
    <dbReference type="NCBI Taxonomy" id="68249"/>
    <lineage>
        <taxon>Bacteria</taxon>
        <taxon>Bacillati</taxon>
        <taxon>Actinomycetota</taxon>
        <taxon>Actinomycetes</taxon>
        <taxon>Kitasatosporales</taxon>
        <taxon>Streptomycetaceae</taxon>
        <taxon>Streptomyces</taxon>
    </lineage>
</organism>
<dbReference type="PANTHER" id="PTHR10272">
    <property type="entry name" value="PLATELET-ACTIVATING FACTOR ACETYLHYDROLASE"/>
    <property type="match status" value="1"/>
</dbReference>
<dbReference type="Proteomes" id="UP000807371">
    <property type="component" value="Unassembled WGS sequence"/>
</dbReference>
<dbReference type="RefSeq" id="WP_197989116.1">
    <property type="nucleotide sequence ID" value="NZ_JACYXC010000001.1"/>
</dbReference>
<dbReference type="SUPFAM" id="SSF53474">
    <property type="entry name" value="alpha/beta-Hydrolases"/>
    <property type="match status" value="1"/>
</dbReference>
<keyword evidence="3" id="KW-0443">Lipid metabolism</keyword>
<dbReference type="InterPro" id="IPR029058">
    <property type="entry name" value="AB_hydrolase_fold"/>
</dbReference>
<evidence type="ECO:0000313" key="6">
    <source>
        <dbReference type="Proteomes" id="UP000807371"/>
    </source>
</evidence>
<dbReference type="EMBL" id="JACYXC010000001">
    <property type="protein sequence ID" value="MBH5335587.1"/>
    <property type="molecule type" value="Genomic_DNA"/>
</dbReference>
<keyword evidence="1 5" id="KW-0378">Hydrolase</keyword>
<name>A0ABS0NK67_9ACTN</name>
<evidence type="ECO:0000256" key="2">
    <source>
        <dbReference type="ARBA" id="ARBA00022963"/>
    </source>
</evidence>
<evidence type="ECO:0000256" key="1">
    <source>
        <dbReference type="ARBA" id="ARBA00022801"/>
    </source>
</evidence>
<feature type="signal peptide" evidence="4">
    <location>
        <begin position="1"/>
        <end position="29"/>
    </location>
</feature>
<keyword evidence="2" id="KW-0442">Lipid degradation</keyword>
<evidence type="ECO:0000256" key="3">
    <source>
        <dbReference type="ARBA" id="ARBA00023098"/>
    </source>
</evidence>